<keyword evidence="2" id="KW-1185">Reference proteome</keyword>
<sequence length="165" mass="17929">MDFLPRTEGLEKDKGFFVGRWAVGEGVIEGRGEFGRGRERAGEEVADVGIMGMGRSTVAMGIDPGRVGLGWGMTSGEFCLRKLSEKGRSCSERDGLGLGLSMMGSEDGGGREATRKICTARDEWVAEEESGRGLEIEARELGNAMEKRTLAASGSRWIMMEWNTK</sequence>
<gene>
    <name evidence="1" type="ORF">HPP92_014570</name>
</gene>
<dbReference type="AlphaFoldDB" id="A0A835QQA9"/>
<evidence type="ECO:0000313" key="2">
    <source>
        <dbReference type="Proteomes" id="UP000636800"/>
    </source>
</evidence>
<accession>A0A835QQA9</accession>
<dbReference type="Proteomes" id="UP000636800">
    <property type="component" value="Chromosome 7"/>
</dbReference>
<reference evidence="1 2" key="1">
    <citation type="journal article" date="2020" name="Nat. Food">
        <title>A phased Vanilla planifolia genome enables genetic improvement of flavour and production.</title>
        <authorList>
            <person name="Hasing T."/>
            <person name="Tang H."/>
            <person name="Brym M."/>
            <person name="Khazi F."/>
            <person name="Huang T."/>
            <person name="Chambers A.H."/>
        </authorList>
    </citation>
    <scope>NUCLEOTIDE SEQUENCE [LARGE SCALE GENOMIC DNA]</scope>
    <source>
        <tissue evidence="1">Leaf</tissue>
    </source>
</reference>
<protein>
    <submittedName>
        <fullName evidence="1">Uncharacterized protein</fullName>
    </submittedName>
</protein>
<organism evidence="1 2">
    <name type="scientific">Vanilla planifolia</name>
    <name type="common">Vanilla</name>
    <dbReference type="NCBI Taxonomy" id="51239"/>
    <lineage>
        <taxon>Eukaryota</taxon>
        <taxon>Viridiplantae</taxon>
        <taxon>Streptophyta</taxon>
        <taxon>Embryophyta</taxon>
        <taxon>Tracheophyta</taxon>
        <taxon>Spermatophyta</taxon>
        <taxon>Magnoliopsida</taxon>
        <taxon>Liliopsida</taxon>
        <taxon>Asparagales</taxon>
        <taxon>Orchidaceae</taxon>
        <taxon>Vanilloideae</taxon>
        <taxon>Vanilleae</taxon>
        <taxon>Vanilla</taxon>
    </lineage>
</organism>
<name>A0A835QQA9_VANPL</name>
<comment type="caution">
    <text evidence="1">The sequence shown here is derived from an EMBL/GenBank/DDBJ whole genome shotgun (WGS) entry which is preliminary data.</text>
</comment>
<evidence type="ECO:0000313" key="1">
    <source>
        <dbReference type="EMBL" id="KAG0472713.1"/>
    </source>
</evidence>
<dbReference type="OrthoDB" id="1689567at2759"/>
<dbReference type="EMBL" id="JADCNL010000007">
    <property type="protein sequence ID" value="KAG0472713.1"/>
    <property type="molecule type" value="Genomic_DNA"/>
</dbReference>
<proteinExistence type="predicted"/>